<gene>
    <name evidence="1" type="primary">RF2B</name>
    <name evidence="1" type="ORF">PIB30_076937</name>
</gene>
<dbReference type="PANTHER" id="PTHR13690:SF122">
    <property type="entry name" value="ATBZIP TRANSCRIPTION FACTOR"/>
    <property type="match status" value="1"/>
</dbReference>
<reference evidence="1 2" key="1">
    <citation type="journal article" date="2023" name="Plants (Basel)">
        <title>Bridging the Gap: Combining Genomics and Transcriptomics Approaches to Understand Stylosanthes scabra, an Orphan Legume from the Brazilian Caatinga.</title>
        <authorList>
            <person name="Ferreira-Neto J.R.C."/>
            <person name="da Silva M.D."/>
            <person name="Binneck E."/>
            <person name="de Melo N.F."/>
            <person name="da Silva R.H."/>
            <person name="de Melo A.L.T.M."/>
            <person name="Pandolfi V."/>
            <person name="Bustamante F.O."/>
            <person name="Brasileiro-Vidal A.C."/>
            <person name="Benko-Iseppon A.M."/>
        </authorList>
    </citation>
    <scope>NUCLEOTIDE SEQUENCE [LARGE SCALE GENOMIC DNA]</scope>
    <source>
        <tissue evidence="1">Leaves</tissue>
    </source>
</reference>
<dbReference type="PANTHER" id="PTHR13690">
    <property type="entry name" value="TRANSCRIPTION FACTOR POSF21-RELATED"/>
    <property type="match status" value="1"/>
</dbReference>
<evidence type="ECO:0000313" key="1">
    <source>
        <dbReference type="EMBL" id="MED6138701.1"/>
    </source>
</evidence>
<dbReference type="Proteomes" id="UP001341840">
    <property type="component" value="Unassembled WGS sequence"/>
</dbReference>
<proteinExistence type="predicted"/>
<name>A0ABU6SRM5_9FABA</name>
<protein>
    <submittedName>
        <fullName evidence="1">Transcription factor RF2b</fullName>
    </submittedName>
</protein>
<dbReference type="EMBL" id="JASCZI010061436">
    <property type="protein sequence ID" value="MED6138701.1"/>
    <property type="molecule type" value="Genomic_DNA"/>
</dbReference>
<sequence length="181" mass="19918">MGETNMRDKLERKVQTLQTEATTLSAQLTLYQRDTTGLSSENTELKLRLQAMEQQAQLRDALNDALMKEVERLKIATGEAMKSSESFNLGMQQMQFAGSNFFSVPQNAGPPGLQNIPMLPFGQPPSNMPHEMQQPNSYQLADILHNDQLGRLQGLDISSKGSTLVKAEGPSLSASESSNTF</sequence>
<evidence type="ECO:0000313" key="2">
    <source>
        <dbReference type="Proteomes" id="UP001341840"/>
    </source>
</evidence>
<accession>A0ABU6SRM5</accession>
<keyword evidence="2" id="KW-1185">Reference proteome</keyword>
<organism evidence="1 2">
    <name type="scientific">Stylosanthes scabra</name>
    <dbReference type="NCBI Taxonomy" id="79078"/>
    <lineage>
        <taxon>Eukaryota</taxon>
        <taxon>Viridiplantae</taxon>
        <taxon>Streptophyta</taxon>
        <taxon>Embryophyta</taxon>
        <taxon>Tracheophyta</taxon>
        <taxon>Spermatophyta</taxon>
        <taxon>Magnoliopsida</taxon>
        <taxon>eudicotyledons</taxon>
        <taxon>Gunneridae</taxon>
        <taxon>Pentapetalae</taxon>
        <taxon>rosids</taxon>
        <taxon>fabids</taxon>
        <taxon>Fabales</taxon>
        <taxon>Fabaceae</taxon>
        <taxon>Papilionoideae</taxon>
        <taxon>50 kb inversion clade</taxon>
        <taxon>dalbergioids sensu lato</taxon>
        <taxon>Dalbergieae</taxon>
        <taxon>Pterocarpus clade</taxon>
        <taxon>Stylosanthes</taxon>
    </lineage>
</organism>
<comment type="caution">
    <text evidence="1">The sequence shown here is derived from an EMBL/GenBank/DDBJ whole genome shotgun (WGS) entry which is preliminary data.</text>
</comment>